<dbReference type="GO" id="GO:0005886">
    <property type="term" value="C:plasma membrane"/>
    <property type="evidence" value="ECO:0007669"/>
    <property type="project" value="TreeGrafter"/>
</dbReference>
<dbReference type="InterPro" id="IPR036259">
    <property type="entry name" value="MFS_trans_sf"/>
</dbReference>
<feature type="domain" description="Major facilitator superfamily (MFS) profile" evidence="5">
    <location>
        <begin position="17"/>
        <end position="400"/>
    </location>
</feature>
<keyword evidence="1 4" id="KW-0812">Transmembrane</keyword>
<dbReference type="PANTHER" id="PTHR43129:SF1">
    <property type="entry name" value="FOSMIDOMYCIN RESISTANCE PROTEIN"/>
    <property type="match status" value="1"/>
</dbReference>
<evidence type="ECO:0000256" key="1">
    <source>
        <dbReference type="ARBA" id="ARBA00022692"/>
    </source>
</evidence>
<dbReference type="Gene3D" id="1.20.1250.20">
    <property type="entry name" value="MFS general substrate transporter like domains"/>
    <property type="match status" value="2"/>
</dbReference>
<feature type="transmembrane region" description="Helical" evidence="4">
    <location>
        <begin position="290"/>
        <end position="308"/>
    </location>
</feature>
<feature type="transmembrane region" description="Helical" evidence="4">
    <location>
        <begin position="348"/>
        <end position="368"/>
    </location>
</feature>
<evidence type="ECO:0000256" key="4">
    <source>
        <dbReference type="SAM" id="Phobius"/>
    </source>
</evidence>
<dbReference type="Pfam" id="PF07690">
    <property type="entry name" value="MFS_1"/>
    <property type="match status" value="1"/>
</dbReference>
<dbReference type="RefSeq" id="WP_133770896.1">
    <property type="nucleotide sequence ID" value="NZ_SNZR01000013.1"/>
</dbReference>
<feature type="transmembrane region" description="Helical" evidence="4">
    <location>
        <begin position="215"/>
        <end position="233"/>
    </location>
</feature>
<gene>
    <name evidence="6" type="ORF">EV668_2747</name>
</gene>
<dbReference type="PROSITE" id="PS50850">
    <property type="entry name" value="MFS"/>
    <property type="match status" value="1"/>
</dbReference>
<comment type="caution">
    <text evidence="6">The sequence shown here is derived from an EMBL/GenBank/DDBJ whole genome shotgun (WGS) entry which is preliminary data.</text>
</comment>
<dbReference type="InterPro" id="IPR011701">
    <property type="entry name" value="MFS"/>
</dbReference>
<feature type="transmembrane region" description="Helical" evidence="4">
    <location>
        <begin position="170"/>
        <end position="194"/>
    </location>
</feature>
<reference evidence="6 7" key="1">
    <citation type="submission" date="2019-03" db="EMBL/GenBank/DDBJ databases">
        <title>Genomic Encyclopedia of Type Strains, Phase IV (KMG-IV): sequencing the most valuable type-strain genomes for metagenomic binning, comparative biology and taxonomic classification.</title>
        <authorList>
            <person name="Goeker M."/>
        </authorList>
    </citation>
    <scope>NUCLEOTIDE SEQUENCE [LARGE SCALE GENOMIC DNA]</scope>
    <source>
        <strain evidence="6 7">DSM 25903</strain>
    </source>
</reference>
<dbReference type="EMBL" id="SNZR01000013">
    <property type="protein sequence ID" value="TDR89911.1"/>
    <property type="molecule type" value="Genomic_DNA"/>
</dbReference>
<keyword evidence="7" id="KW-1185">Reference proteome</keyword>
<dbReference type="OrthoDB" id="9770492at2"/>
<feature type="transmembrane region" description="Helical" evidence="4">
    <location>
        <begin position="314"/>
        <end position="336"/>
    </location>
</feature>
<proteinExistence type="predicted"/>
<dbReference type="InterPro" id="IPR020846">
    <property type="entry name" value="MFS_dom"/>
</dbReference>
<dbReference type="AlphaFoldDB" id="A0A4R7BWG8"/>
<protein>
    <submittedName>
        <fullName evidence="6">FSR family fosmidomycin resistance protein-like MFS transporter</fullName>
    </submittedName>
</protein>
<dbReference type="Proteomes" id="UP000295122">
    <property type="component" value="Unassembled WGS sequence"/>
</dbReference>
<feature type="transmembrane region" description="Helical" evidence="4">
    <location>
        <begin position="374"/>
        <end position="394"/>
    </location>
</feature>
<dbReference type="GO" id="GO:0022857">
    <property type="term" value="F:transmembrane transporter activity"/>
    <property type="evidence" value="ECO:0007669"/>
    <property type="project" value="InterPro"/>
</dbReference>
<feature type="transmembrane region" description="Helical" evidence="4">
    <location>
        <begin position="142"/>
        <end position="164"/>
    </location>
</feature>
<evidence type="ECO:0000313" key="7">
    <source>
        <dbReference type="Proteomes" id="UP000295122"/>
    </source>
</evidence>
<evidence type="ECO:0000256" key="2">
    <source>
        <dbReference type="ARBA" id="ARBA00022989"/>
    </source>
</evidence>
<evidence type="ECO:0000313" key="6">
    <source>
        <dbReference type="EMBL" id="TDR89911.1"/>
    </source>
</evidence>
<keyword evidence="2 4" id="KW-1133">Transmembrane helix</keyword>
<feature type="transmembrane region" description="Helical" evidence="4">
    <location>
        <begin position="95"/>
        <end position="121"/>
    </location>
</feature>
<evidence type="ECO:0000256" key="3">
    <source>
        <dbReference type="ARBA" id="ARBA00023136"/>
    </source>
</evidence>
<name>A0A4R7BWG8_9HYPH</name>
<dbReference type="CDD" id="cd17478">
    <property type="entry name" value="MFS_FsR"/>
    <property type="match status" value="1"/>
</dbReference>
<dbReference type="SUPFAM" id="SSF103473">
    <property type="entry name" value="MFS general substrate transporter"/>
    <property type="match status" value="1"/>
</dbReference>
<evidence type="ECO:0000259" key="5">
    <source>
        <dbReference type="PROSITE" id="PS50850"/>
    </source>
</evidence>
<organism evidence="6 7">
    <name type="scientific">Enterovirga rhinocerotis</name>
    <dbReference type="NCBI Taxonomy" id="1339210"/>
    <lineage>
        <taxon>Bacteria</taxon>
        <taxon>Pseudomonadati</taxon>
        <taxon>Pseudomonadota</taxon>
        <taxon>Alphaproteobacteria</taxon>
        <taxon>Hyphomicrobiales</taxon>
        <taxon>Methylobacteriaceae</taxon>
        <taxon>Enterovirga</taxon>
    </lineage>
</organism>
<keyword evidence="3 4" id="KW-0472">Membrane</keyword>
<feature type="transmembrane region" description="Helical" evidence="4">
    <location>
        <begin position="253"/>
        <end position="278"/>
    </location>
</feature>
<dbReference type="PANTHER" id="PTHR43129">
    <property type="entry name" value="FOSMIDOMYCIN RESISTANCE PROTEIN"/>
    <property type="match status" value="1"/>
</dbReference>
<sequence length="404" mass="42880">MSSIALPQKAARPLMPVLLALSVAHLLNDLIQSMIPAIYPLIKDAYALDFTKIGLITLAFQVTSSLLQPLLGYVTDKHPWPYAMVAGMGSTLAGLLGLAFAVSYEMVLVSAALVGLGSAVFHPEATRMARHAAAGRQGLAQGVFQIGGHTGYALGPLLAAMIVVPRGQESLSWFSGVALVAMVLMAWTAGRYAALRREQNAATSRRPDEATTPRLPAARVVFAMGVLIVLLFSKNAYTAAFTSYFTFYLIERFGVSVQVSQYMLFLYLVVGAVGVIVGGMIGDRIGRERVIWLSILGSLPFALILPHADLLWTGILSVVISLVMASAFSSILIYAIDLVPHRVGLVGGLFYGLAFGLGGIAAAALGLLADRIGIVAVFGLCAWLPAFGLLTFLLPRTRHPPSLG</sequence>
<feature type="transmembrane region" description="Helical" evidence="4">
    <location>
        <begin position="53"/>
        <end position="75"/>
    </location>
</feature>
<accession>A0A4R7BWG8</accession>